<dbReference type="EnsemblMetazoa" id="AMEM014879-RA">
    <property type="protein sequence ID" value="AMEM014879-PA"/>
    <property type="gene ID" value="AMEM014879"/>
</dbReference>
<accession>A0A182VH45</accession>
<name>A0A182VH45_ANOME</name>
<proteinExistence type="predicted"/>
<dbReference type="VEuPathDB" id="VectorBase:AMEM014879"/>
<dbReference type="AlphaFoldDB" id="A0A182VH45"/>
<evidence type="ECO:0000313" key="2">
    <source>
        <dbReference type="EnsemblMetazoa" id="AMEM014879-PA"/>
    </source>
</evidence>
<keyword evidence="1" id="KW-0812">Transmembrane</keyword>
<organism evidence="2 3">
    <name type="scientific">Anopheles merus</name>
    <name type="common">Mosquito</name>
    <dbReference type="NCBI Taxonomy" id="30066"/>
    <lineage>
        <taxon>Eukaryota</taxon>
        <taxon>Metazoa</taxon>
        <taxon>Ecdysozoa</taxon>
        <taxon>Arthropoda</taxon>
        <taxon>Hexapoda</taxon>
        <taxon>Insecta</taxon>
        <taxon>Pterygota</taxon>
        <taxon>Neoptera</taxon>
        <taxon>Endopterygota</taxon>
        <taxon>Diptera</taxon>
        <taxon>Nematocera</taxon>
        <taxon>Culicoidea</taxon>
        <taxon>Culicidae</taxon>
        <taxon>Anophelinae</taxon>
        <taxon>Anopheles</taxon>
    </lineage>
</organism>
<protein>
    <submittedName>
        <fullName evidence="2">Uncharacterized protein</fullName>
    </submittedName>
</protein>
<feature type="transmembrane region" description="Helical" evidence="1">
    <location>
        <begin position="40"/>
        <end position="60"/>
    </location>
</feature>
<keyword evidence="3" id="KW-1185">Reference proteome</keyword>
<evidence type="ECO:0000313" key="3">
    <source>
        <dbReference type="Proteomes" id="UP000075903"/>
    </source>
</evidence>
<keyword evidence="1" id="KW-0472">Membrane</keyword>
<sequence length="102" mass="10970">MSKGGGKCNTLAGWLAGWLGENLSLSETYHFTLPASAGPLVYVIGLQALSLSLWAVGFHVQCSAPRTRENGAQKPWEISLLSGLDLAMVGRVRRRETNRVGS</sequence>
<dbReference type="Proteomes" id="UP000075903">
    <property type="component" value="Unassembled WGS sequence"/>
</dbReference>
<reference evidence="2" key="1">
    <citation type="submission" date="2020-05" db="UniProtKB">
        <authorList>
            <consortium name="EnsemblMetazoa"/>
        </authorList>
    </citation>
    <scope>IDENTIFICATION</scope>
    <source>
        <strain evidence="2">MAF</strain>
    </source>
</reference>
<evidence type="ECO:0000256" key="1">
    <source>
        <dbReference type="SAM" id="Phobius"/>
    </source>
</evidence>
<keyword evidence="1" id="KW-1133">Transmembrane helix</keyword>